<feature type="region of interest" description="Disordered" evidence="1">
    <location>
        <begin position="241"/>
        <end position="264"/>
    </location>
</feature>
<feature type="domain" description="Lin1244/Lin1753-like N-terminal" evidence="2">
    <location>
        <begin position="6"/>
        <end position="96"/>
    </location>
</feature>
<name>A0ABY1JS81_9BACL</name>
<accession>A0ABY1JS81</accession>
<dbReference type="Pfam" id="PF14297">
    <property type="entry name" value="Lin1244_N"/>
    <property type="match status" value="1"/>
</dbReference>
<keyword evidence="4" id="KW-1185">Reference proteome</keyword>
<evidence type="ECO:0000256" key="1">
    <source>
        <dbReference type="SAM" id="MobiDB-lite"/>
    </source>
</evidence>
<evidence type="ECO:0000313" key="3">
    <source>
        <dbReference type="EMBL" id="SIQ67678.1"/>
    </source>
</evidence>
<protein>
    <recommendedName>
        <fullName evidence="2">Lin1244/Lin1753-like N-terminal domain-containing protein</fullName>
    </recommendedName>
</protein>
<dbReference type="InterPro" id="IPR025400">
    <property type="entry name" value="Lin1244/Lin1753-like_N"/>
</dbReference>
<proteinExistence type="predicted"/>
<reference evidence="3 4" key="1">
    <citation type="submission" date="2017-01" db="EMBL/GenBank/DDBJ databases">
        <authorList>
            <person name="Varghese N."/>
            <person name="Submissions S."/>
        </authorList>
    </citation>
    <scope>NUCLEOTIDE SEQUENCE [LARGE SCALE GENOMIC DNA]</scope>
    <source>
        <strain evidence="3 4">ATCC 23464</strain>
    </source>
</reference>
<organism evidence="3 4">
    <name type="scientific">Paenibacillus macquariensis</name>
    <dbReference type="NCBI Taxonomy" id="948756"/>
    <lineage>
        <taxon>Bacteria</taxon>
        <taxon>Bacillati</taxon>
        <taxon>Bacillota</taxon>
        <taxon>Bacilli</taxon>
        <taxon>Bacillales</taxon>
        <taxon>Paenibacillaceae</taxon>
        <taxon>Paenibacillus</taxon>
    </lineage>
</organism>
<sequence>MKDAYYFSHDSNARHDPKISAMRGVYGAEGYGWYWMLIEMMRDSSDYKLDIQGKYTFNAFALQLQSDCKRIEEFVNDCIQEFKLFESDGDSFWSNSLLRRMDKREEVKAKRSAAAKVRWDKEKGVDGDPIDANSMQMHTPSNANAMQGKERKVKERKVNESKGNKKEIIPKIKFAEFVSLSQIEYDKLISSYGEEKAKKMIDILNNYKGASGKAYKSDYMAILNWVVKRMDEEEYRGAKAFKPNTGTSNKPKIPIVTESVGSHTPSEEEFEEYMKFAKEIQANKQNENR</sequence>
<gene>
    <name evidence="3" type="ORF">SAMN05421578_103314</name>
</gene>
<dbReference type="RefSeq" id="WP_068582733.1">
    <property type="nucleotide sequence ID" value="NZ_FTNK01000003.1"/>
</dbReference>
<feature type="compositionally biased region" description="Basic and acidic residues" evidence="1">
    <location>
        <begin position="148"/>
        <end position="162"/>
    </location>
</feature>
<evidence type="ECO:0000313" key="4">
    <source>
        <dbReference type="Proteomes" id="UP000186666"/>
    </source>
</evidence>
<evidence type="ECO:0000259" key="2">
    <source>
        <dbReference type="Pfam" id="PF14297"/>
    </source>
</evidence>
<feature type="region of interest" description="Disordered" evidence="1">
    <location>
        <begin position="128"/>
        <end position="162"/>
    </location>
</feature>
<comment type="caution">
    <text evidence="3">The sequence shown here is derived from an EMBL/GenBank/DDBJ whole genome shotgun (WGS) entry which is preliminary data.</text>
</comment>
<dbReference type="Proteomes" id="UP000186666">
    <property type="component" value="Unassembled WGS sequence"/>
</dbReference>
<dbReference type="EMBL" id="FTNK01000003">
    <property type="protein sequence ID" value="SIQ67678.1"/>
    <property type="molecule type" value="Genomic_DNA"/>
</dbReference>
<feature type="compositionally biased region" description="Polar residues" evidence="1">
    <location>
        <begin position="133"/>
        <end position="145"/>
    </location>
</feature>